<accession>A0A9E7EKK9</accession>
<evidence type="ECO:0000313" key="3">
    <source>
        <dbReference type="Proteomes" id="UP001055439"/>
    </source>
</evidence>
<feature type="compositionally biased region" description="Basic residues" evidence="1">
    <location>
        <begin position="37"/>
        <end position="56"/>
    </location>
</feature>
<organism evidence="2 3">
    <name type="scientific">Musa troglodytarum</name>
    <name type="common">fe'i banana</name>
    <dbReference type="NCBI Taxonomy" id="320322"/>
    <lineage>
        <taxon>Eukaryota</taxon>
        <taxon>Viridiplantae</taxon>
        <taxon>Streptophyta</taxon>
        <taxon>Embryophyta</taxon>
        <taxon>Tracheophyta</taxon>
        <taxon>Spermatophyta</taxon>
        <taxon>Magnoliopsida</taxon>
        <taxon>Liliopsida</taxon>
        <taxon>Zingiberales</taxon>
        <taxon>Musaceae</taxon>
        <taxon>Musa</taxon>
    </lineage>
</organism>
<gene>
    <name evidence="2" type="ORF">MUK42_19091</name>
</gene>
<evidence type="ECO:0000313" key="2">
    <source>
        <dbReference type="EMBL" id="URD78501.1"/>
    </source>
</evidence>
<keyword evidence="3" id="KW-1185">Reference proteome</keyword>
<protein>
    <submittedName>
        <fullName evidence="2">Uncharacterized protein</fullName>
    </submittedName>
</protein>
<feature type="region of interest" description="Disordered" evidence="1">
    <location>
        <begin position="20"/>
        <end position="56"/>
    </location>
</feature>
<name>A0A9E7EKK9_9LILI</name>
<dbReference type="AlphaFoldDB" id="A0A9E7EKK9"/>
<proteinExistence type="predicted"/>
<sequence length="56" mass="6725">MEGHTSRSATLIRYRLVSTISTSRYLHRPPPPSSRSWTRRRPPRPRRTRVSAPWRR</sequence>
<evidence type="ECO:0000256" key="1">
    <source>
        <dbReference type="SAM" id="MobiDB-lite"/>
    </source>
</evidence>
<dbReference type="EMBL" id="CP097503">
    <property type="protein sequence ID" value="URD78501.1"/>
    <property type="molecule type" value="Genomic_DNA"/>
</dbReference>
<dbReference type="Proteomes" id="UP001055439">
    <property type="component" value="Chromosome 10"/>
</dbReference>
<reference evidence="2" key="1">
    <citation type="submission" date="2022-05" db="EMBL/GenBank/DDBJ databases">
        <title>The Musa troglodytarum L. genome provides insights into the mechanism of non-climacteric behaviour and enrichment of carotenoids.</title>
        <authorList>
            <person name="Wang J."/>
        </authorList>
    </citation>
    <scope>NUCLEOTIDE SEQUENCE</scope>
    <source>
        <tissue evidence="2">Leaf</tissue>
    </source>
</reference>